<keyword evidence="2" id="KW-1185">Reference proteome</keyword>
<dbReference type="AlphaFoldDB" id="A0A176TC49"/>
<reference evidence="1 2" key="1">
    <citation type="submission" date="2016-02" db="EMBL/GenBank/DDBJ databases">
        <title>Draft genome sequence of Polaribacter atrinae KACC17473.</title>
        <authorList>
            <person name="Shin S.-K."/>
            <person name="Yi H."/>
        </authorList>
    </citation>
    <scope>NUCLEOTIDE SEQUENCE [LARGE SCALE GENOMIC DNA]</scope>
    <source>
        <strain evidence="1 2">KACC 17473</strain>
    </source>
</reference>
<evidence type="ECO:0000313" key="2">
    <source>
        <dbReference type="Proteomes" id="UP000076923"/>
    </source>
</evidence>
<accession>A0A176TC49</accession>
<proteinExistence type="predicted"/>
<dbReference type="EMBL" id="LVWE01000028">
    <property type="protein sequence ID" value="OAD45430.1"/>
    <property type="molecule type" value="Genomic_DNA"/>
</dbReference>
<dbReference type="OrthoDB" id="1446613at2"/>
<protein>
    <submittedName>
        <fullName evidence="1">Uncharacterized protein</fullName>
    </submittedName>
</protein>
<organism evidence="1 2">
    <name type="scientific">Polaribacter atrinae</name>
    <dbReference type="NCBI Taxonomy" id="1333662"/>
    <lineage>
        <taxon>Bacteria</taxon>
        <taxon>Pseudomonadati</taxon>
        <taxon>Bacteroidota</taxon>
        <taxon>Flavobacteriia</taxon>
        <taxon>Flavobacteriales</taxon>
        <taxon>Flavobacteriaceae</taxon>
    </lineage>
</organism>
<dbReference type="STRING" id="1333662.LPB303_06670"/>
<evidence type="ECO:0000313" key="1">
    <source>
        <dbReference type="EMBL" id="OAD45430.1"/>
    </source>
</evidence>
<dbReference type="RefSeq" id="WP_068449075.1">
    <property type="nucleotide sequence ID" value="NZ_CP150660.1"/>
</dbReference>
<name>A0A176TC49_9FLAO</name>
<comment type="caution">
    <text evidence="1">The sequence shown here is derived from an EMBL/GenBank/DDBJ whole genome shotgun (WGS) entry which is preliminary data.</text>
</comment>
<dbReference type="Proteomes" id="UP000076923">
    <property type="component" value="Unassembled WGS sequence"/>
</dbReference>
<gene>
    <name evidence="1" type="ORF">LPB303_06670</name>
</gene>
<sequence>MNKNKIFKKFISHELIKEKYQLEETAIPSNITRALVSEIPIIRTIAILVDELESNQGINDIALYNKINIYLNNNI</sequence>